<evidence type="ECO:0000256" key="1">
    <source>
        <dbReference type="SAM" id="MobiDB-lite"/>
    </source>
</evidence>
<sequence length="1312" mass="146483">MVGTPQHQGIQFERPVGAPADVSELEYICALHQTIPEEIRTDGTIHAKDIRNYLTSRHGVYVDPSVIEEQILQQLCGHYVPEDGKQTNEFGDVEPTVMDLCQMITLLLIPFLRREDISEAAKPTHSLNHGIVEQVLKLIMEELEIKGVDLQPFKAIDENFETGTKITKKLLQLMFQAYEEYDVPDDVLEEMVEQAVKAQERHQNGGDDDNSDNDNNSDQSEEVHLKTRKRGDGAPRVMLNKDSFLRALTYDVQLYDPEEMEASITTTHLQDAQNANRNNGSGDSDKSSMEDDFTTMAQVDQAADNYRSILWFVLLWVTLVLHYFCYVWDYPNGFVSFNSCKREFGCDVASAVVNWLIVLAQVGVPGFLYITLGSGGNATTHKGDELGSAKVATAFRVMIAMGVVTCATVIPNFVQGDVFIWNSIKADGWEPLHWFCFALGVVLLCLQFLRLIDVFAPLGSLGVGGKGRGEQALKEAATKKVNIVVENAMVLHVSPVQSGETLKSSEGWKYPARHTSPAVIQATWQWHKDHLEELKKNRRKKKHKYREGSNIESLTRGEGMARALEHYRDMEQANTCETVGGVAWAFQRIIDGRLFDEEGIWLSSRLITSNVAQVFVIAGVVIFYVALVAWFEETKANSIAVGQRRLEEGVSTNIDNLHALFRAEQQSHYHGRGQQRQRHRNALARQRHLMRRLQIVREYNSTHYTDGSGVYPNIIYDVNSTHFSDGTNFWAHTIYSHNGTHVFDKFFRYNSTHFTDGEIFYSYAQFATNGTHITNGEYLFDGVAIVPLNGNQIVARVQDGEFQAASSVGLAAAVVATVGIAVVFIPSFVSTVLKFRCGILTSLKGGEAFQYLRTSPNQVTWLLGSALWGAAYSGLLAGLFAGGLCFFLVWSETTTTAVALLALFFGFHAVLLIDFLVNRLFRDLYVSFFFRRHPAVVNLINVLTESWNLVVMMGLIWYRAVKLLGTTIYYIGRIDVPVFSPGVGYVGAIALDFEHFNFKRDLLIHEAHRHPYLERLGLMYLLKLYHNDFGSRAGAYWRLLFVLALMPWMSKWRVRSYEANGDSDSDDDESEDEDDDGEKGVKDDDSLMSLHGMELELDVTKRANEMLTRRNGDLKSAVEDLRIRLRDANKSIAKLERKQNRARSSNLGPGSTESPSKPGPAADSTESLPGPGPVSVGSASREADDTGHADSSESLPEPGPASVGSASREADDTDDADRFFSEEEEENDSFESGSGSGGNPGPVSVQLSDDDDDDFMSSDDEQQGLLKKNKGNNPKQSTDDDSFESEGFDDEFSSEEEDLAELIKKEKAKRGK</sequence>
<feature type="compositionally biased region" description="Basic and acidic residues" evidence="1">
    <location>
        <begin position="221"/>
        <end position="233"/>
    </location>
</feature>
<reference evidence="3" key="1">
    <citation type="submission" date="2020-06" db="EMBL/GenBank/DDBJ databases">
        <authorList>
            <consortium name="Plant Systems Biology data submission"/>
        </authorList>
    </citation>
    <scope>NUCLEOTIDE SEQUENCE</scope>
    <source>
        <strain evidence="3">D6</strain>
    </source>
</reference>
<feature type="compositionally biased region" description="Acidic residues" evidence="1">
    <location>
        <begin position="1279"/>
        <end position="1300"/>
    </location>
</feature>
<feature type="compositionally biased region" description="Polar residues" evidence="1">
    <location>
        <begin position="265"/>
        <end position="282"/>
    </location>
</feature>
<organism evidence="3 4">
    <name type="scientific">Seminavis robusta</name>
    <dbReference type="NCBI Taxonomy" id="568900"/>
    <lineage>
        <taxon>Eukaryota</taxon>
        <taxon>Sar</taxon>
        <taxon>Stramenopiles</taxon>
        <taxon>Ochrophyta</taxon>
        <taxon>Bacillariophyta</taxon>
        <taxon>Bacillariophyceae</taxon>
        <taxon>Bacillariophycidae</taxon>
        <taxon>Naviculales</taxon>
        <taxon>Naviculaceae</taxon>
        <taxon>Seminavis</taxon>
    </lineage>
</organism>
<keyword evidence="2" id="KW-0472">Membrane</keyword>
<feature type="transmembrane region" description="Helical" evidence="2">
    <location>
        <begin position="896"/>
        <end position="917"/>
    </location>
</feature>
<feature type="transmembrane region" description="Helical" evidence="2">
    <location>
        <begin position="861"/>
        <end position="890"/>
    </location>
</feature>
<keyword evidence="4" id="KW-1185">Reference proteome</keyword>
<feature type="compositionally biased region" description="Acidic residues" evidence="1">
    <location>
        <begin position="1061"/>
        <end position="1077"/>
    </location>
</feature>
<name>A0A9N8HG60_9STRA</name>
<feature type="region of interest" description="Disordered" evidence="1">
    <location>
        <begin position="265"/>
        <end position="290"/>
    </location>
</feature>
<feature type="transmembrane region" description="Helical" evidence="2">
    <location>
        <begin position="348"/>
        <end position="372"/>
    </location>
</feature>
<evidence type="ECO:0000256" key="2">
    <source>
        <dbReference type="SAM" id="Phobius"/>
    </source>
</evidence>
<proteinExistence type="predicted"/>
<keyword evidence="2" id="KW-0812">Transmembrane</keyword>
<protein>
    <submittedName>
        <fullName evidence="3">Uncharacterized protein</fullName>
    </submittedName>
</protein>
<feature type="transmembrane region" description="Helical" evidence="2">
    <location>
        <begin position="938"/>
        <end position="958"/>
    </location>
</feature>
<feature type="transmembrane region" description="Helical" evidence="2">
    <location>
        <begin position="432"/>
        <end position="452"/>
    </location>
</feature>
<feature type="transmembrane region" description="Helical" evidence="2">
    <location>
        <begin position="611"/>
        <end position="631"/>
    </location>
</feature>
<feature type="compositionally biased region" description="Basic and acidic residues" evidence="1">
    <location>
        <begin position="1181"/>
        <end position="1191"/>
    </location>
</feature>
<feature type="transmembrane region" description="Helical" evidence="2">
    <location>
        <begin position="309"/>
        <end position="328"/>
    </location>
</feature>
<dbReference type="Proteomes" id="UP001153069">
    <property type="component" value="Unassembled WGS sequence"/>
</dbReference>
<feature type="region of interest" description="Disordered" evidence="1">
    <location>
        <begin position="1059"/>
        <end position="1087"/>
    </location>
</feature>
<feature type="transmembrane region" description="Helical" evidence="2">
    <location>
        <begin position="393"/>
        <end position="412"/>
    </location>
</feature>
<feature type="region of interest" description="Disordered" evidence="1">
    <location>
        <begin position="197"/>
        <end position="234"/>
    </location>
</feature>
<feature type="compositionally biased region" description="Polar residues" evidence="1">
    <location>
        <begin position="1142"/>
        <end position="1155"/>
    </location>
</feature>
<dbReference type="EMBL" id="CAICTM010000613">
    <property type="protein sequence ID" value="CAB9513803.1"/>
    <property type="molecule type" value="Genomic_DNA"/>
</dbReference>
<feature type="region of interest" description="Disordered" evidence="1">
    <location>
        <begin position="1132"/>
        <end position="1312"/>
    </location>
</feature>
<feature type="compositionally biased region" description="Acidic residues" evidence="1">
    <location>
        <begin position="1248"/>
        <end position="1262"/>
    </location>
</feature>
<keyword evidence="2" id="KW-1133">Transmembrane helix</keyword>
<feature type="transmembrane region" description="Helical" evidence="2">
    <location>
        <begin position="808"/>
        <end position="833"/>
    </location>
</feature>
<evidence type="ECO:0000313" key="3">
    <source>
        <dbReference type="EMBL" id="CAB9513803.1"/>
    </source>
</evidence>
<comment type="caution">
    <text evidence="3">The sequence shown here is derived from an EMBL/GenBank/DDBJ whole genome shotgun (WGS) entry which is preliminary data.</text>
</comment>
<gene>
    <name evidence="3" type="ORF">SEMRO_614_G175690.1</name>
</gene>
<accession>A0A9N8HG60</accession>
<evidence type="ECO:0000313" key="4">
    <source>
        <dbReference type="Proteomes" id="UP001153069"/>
    </source>
</evidence>